<dbReference type="EMBL" id="MT143423">
    <property type="protein sequence ID" value="QJA96680.1"/>
    <property type="molecule type" value="Genomic_DNA"/>
</dbReference>
<reference evidence="2" key="1">
    <citation type="submission" date="2020-03" db="EMBL/GenBank/DDBJ databases">
        <title>The deep terrestrial virosphere.</title>
        <authorList>
            <person name="Holmfeldt K."/>
            <person name="Nilsson E."/>
            <person name="Simone D."/>
            <person name="Lopez-Fernandez M."/>
            <person name="Wu X."/>
            <person name="de Brujin I."/>
            <person name="Lundin D."/>
            <person name="Andersson A."/>
            <person name="Bertilsson S."/>
            <person name="Dopson M."/>
        </authorList>
    </citation>
    <scope>NUCLEOTIDE SEQUENCE</scope>
    <source>
        <strain evidence="2">MM415B07694</strain>
    </source>
</reference>
<dbReference type="Pfam" id="PF01381">
    <property type="entry name" value="HTH_3"/>
    <property type="match status" value="1"/>
</dbReference>
<protein>
    <submittedName>
        <fullName evidence="2">Putative DNA binding, helix-turn-helix domain containing protein</fullName>
    </submittedName>
</protein>
<dbReference type="InterPro" id="IPR001387">
    <property type="entry name" value="Cro/C1-type_HTH"/>
</dbReference>
<feature type="domain" description="HTH cro/C1-type" evidence="1">
    <location>
        <begin position="8"/>
        <end position="62"/>
    </location>
</feature>
<sequence length="143" mass="16984">MTEERFELKRVRKELGYSQFLLAEILGVSRQYLSMMEKGRKPLNEKALMLIRDINERKSGYLPLGNPKYAKKVDKQPLKTMKLRSRFSVKMKVSDFSGIPKRTSDWERWWFREKHPRCVACLNDCKQSGYVVLTCPQFKEMEV</sequence>
<dbReference type="SUPFAM" id="SSF47413">
    <property type="entry name" value="lambda repressor-like DNA-binding domains"/>
    <property type="match status" value="1"/>
</dbReference>
<dbReference type="Gene3D" id="1.10.260.40">
    <property type="entry name" value="lambda repressor-like DNA-binding domains"/>
    <property type="match status" value="1"/>
</dbReference>
<evidence type="ECO:0000259" key="1">
    <source>
        <dbReference type="PROSITE" id="PS50943"/>
    </source>
</evidence>
<dbReference type="GO" id="GO:0003677">
    <property type="term" value="F:DNA binding"/>
    <property type="evidence" value="ECO:0007669"/>
    <property type="project" value="InterPro"/>
</dbReference>
<dbReference type="AlphaFoldDB" id="A0A6M3LNR4"/>
<accession>A0A6M3LNR4</accession>
<gene>
    <name evidence="2" type="ORF">MM415B07694_0009</name>
</gene>
<proteinExistence type="predicted"/>
<dbReference type="PROSITE" id="PS50943">
    <property type="entry name" value="HTH_CROC1"/>
    <property type="match status" value="1"/>
</dbReference>
<organism evidence="2">
    <name type="scientific">viral metagenome</name>
    <dbReference type="NCBI Taxonomy" id="1070528"/>
    <lineage>
        <taxon>unclassified sequences</taxon>
        <taxon>metagenomes</taxon>
        <taxon>organismal metagenomes</taxon>
    </lineage>
</organism>
<dbReference type="SMART" id="SM00530">
    <property type="entry name" value="HTH_XRE"/>
    <property type="match status" value="1"/>
</dbReference>
<evidence type="ECO:0000313" key="2">
    <source>
        <dbReference type="EMBL" id="QJA96680.1"/>
    </source>
</evidence>
<dbReference type="InterPro" id="IPR010982">
    <property type="entry name" value="Lambda_DNA-bd_dom_sf"/>
</dbReference>
<dbReference type="CDD" id="cd00093">
    <property type="entry name" value="HTH_XRE"/>
    <property type="match status" value="1"/>
</dbReference>
<name>A0A6M3LNR4_9ZZZZ</name>